<name>A0ABZ0K4N9_9GAMM</name>
<accession>A0ABZ0K4N9</accession>
<keyword evidence="2" id="KW-1185">Reference proteome</keyword>
<reference evidence="1 2" key="1">
    <citation type="submission" date="2023-10" db="EMBL/GenBank/DDBJ databases">
        <title>Complete genome sequence of Shewanella sp. DAU334.</title>
        <authorList>
            <person name="Lee Y.-S."/>
            <person name="Jeong H.-R."/>
            <person name="Hwang E.-J."/>
            <person name="Choi Y.-L."/>
            <person name="Kim G.-D."/>
        </authorList>
    </citation>
    <scope>NUCLEOTIDE SEQUENCE [LARGE SCALE GENOMIC DNA]</scope>
    <source>
        <strain evidence="1 2">DAU334</strain>
    </source>
</reference>
<dbReference type="RefSeq" id="WP_310472945.1">
    <property type="nucleotide sequence ID" value="NZ_CP136522.1"/>
</dbReference>
<dbReference type="Pfam" id="PF11739">
    <property type="entry name" value="YdbH-like"/>
    <property type="match status" value="1"/>
</dbReference>
<proteinExistence type="predicted"/>
<evidence type="ECO:0000313" key="1">
    <source>
        <dbReference type="EMBL" id="WOT06986.1"/>
    </source>
</evidence>
<evidence type="ECO:0000313" key="2">
    <source>
        <dbReference type="Proteomes" id="UP001529491"/>
    </source>
</evidence>
<organism evidence="1 2">
    <name type="scientific">Shewanella youngdeokensis</name>
    <dbReference type="NCBI Taxonomy" id="2999068"/>
    <lineage>
        <taxon>Bacteria</taxon>
        <taxon>Pseudomonadati</taxon>
        <taxon>Pseudomonadota</taxon>
        <taxon>Gammaproteobacteria</taxon>
        <taxon>Alteromonadales</taxon>
        <taxon>Shewanellaceae</taxon>
        <taxon>Shewanella</taxon>
    </lineage>
</organism>
<dbReference type="EMBL" id="CP136522">
    <property type="protein sequence ID" value="WOT06986.1"/>
    <property type="molecule type" value="Genomic_DNA"/>
</dbReference>
<dbReference type="InterPro" id="IPR021730">
    <property type="entry name" value="YdbH"/>
</dbReference>
<gene>
    <name evidence="1" type="ORF">RGE70_07550</name>
</gene>
<sequence length="673" mass="74157">MLTPANSGERPQVAPSLRVSINTPLTYHLNNNQLSLAKAAAKLEHSKLSAALNINNFNYSPAQPAANTAVQAADSRLVFAWQLLASHRQHLNINALWPTLTKLPTQLAVDKATLSLEGQFTALNQQDKSSYALDVQPNASLITQGVSLSHQAVNHGAKQAAETPTSFTATSDKIALTFSSNAQYRKSDSQTHIIMPALAVMASNLQAKQQQFDQLHTQYRLKADSVNIGLSESTAIELGDKYDALAAMQWLNGEQRNHLAWSLDNLLLDKSALVQSTKKSSRYSQSQIQQTLLKLDRVDLNQQLNLSPSQLSSDDTWQINGLNLFSQHQYQTINNSPAQFQVTGDWQFQTDFEPIIAFLSQSDSLPDSLQLNGNADLNLHYRFNKTQDSLFELNFSPYVTDIAGHFANLPFEGGNIRTQCQFKWLQRQAISETSNFNCEAIDLSLQAFNPGILITDIKAQAAIAFSTDANQTVTDTKHHNLALPAEIFGITKASVNLTANGDLLNGQLLIPQFQLNLKKPSSAYFVLQRIDLKELLSIYPQVGISADGIFDGVLPVTLEQGKVAIKGGQLAARAPGGLIVVDGNPAVDQMRLSQPYLEFAFSALEHLTYTELSSYFDMDAQGDALLKVNVKGHSRGMERPTHLNYSQEENMLQLLRSLQIGNNLQNQIESSIQ</sequence>
<protein>
    <submittedName>
        <fullName evidence="1">YdbH domain-containing protein</fullName>
    </submittedName>
</protein>
<dbReference type="Proteomes" id="UP001529491">
    <property type="component" value="Chromosome"/>
</dbReference>